<dbReference type="AlphaFoldDB" id="A0A4Y2N6S0"/>
<reference evidence="1 2" key="1">
    <citation type="journal article" date="2019" name="Sci. Rep.">
        <title>Orb-weaving spider Araneus ventricosus genome elucidates the spidroin gene catalogue.</title>
        <authorList>
            <person name="Kono N."/>
            <person name="Nakamura H."/>
            <person name="Ohtoshi R."/>
            <person name="Moran D.A.P."/>
            <person name="Shinohara A."/>
            <person name="Yoshida Y."/>
            <person name="Fujiwara M."/>
            <person name="Mori M."/>
            <person name="Tomita M."/>
            <person name="Arakawa K."/>
        </authorList>
    </citation>
    <scope>NUCLEOTIDE SEQUENCE [LARGE SCALE GENOMIC DNA]</scope>
</reference>
<dbReference type="EMBL" id="BGPR01008566">
    <property type="protein sequence ID" value="GBN34603.1"/>
    <property type="molecule type" value="Genomic_DNA"/>
</dbReference>
<accession>A0A4Y2N6S0</accession>
<protein>
    <submittedName>
        <fullName evidence="1">Uncharacterized protein</fullName>
    </submittedName>
</protein>
<organism evidence="1 2">
    <name type="scientific">Araneus ventricosus</name>
    <name type="common">Orbweaver spider</name>
    <name type="synonym">Epeira ventricosa</name>
    <dbReference type="NCBI Taxonomy" id="182803"/>
    <lineage>
        <taxon>Eukaryota</taxon>
        <taxon>Metazoa</taxon>
        <taxon>Ecdysozoa</taxon>
        <taxon>Arthropoda</taxon>
        <taxon>Chelicerata</taxon>
        <taxon>Arachnida</taxon>
        <taxon>Araneae</taxon>
        <taxon>Araneomorphae</taxon>
        <taxon>Entelegynae</taxon>
        <taxon>Araneoidea</taxon>
        <taxon>Araneidae</taxon>
        <taxon>Araneus</taxon>
    </lineage>
</organism>
<comment type="caution">
    <text evidence="1">The sequence shown here is derived from an EMBL/GenBank/DDBJ whole genome shotgun (WGS) entry which is preliminary data.</text>
</comment>
<gene>
    <name evidence="1" type="ORF">AVEN_130430_1</name>
</gene>
<evidence type="ECO:0000313" key="2">
    <source>
        <dbReference type="Proteomes" id="UP000499080"/>
    </source>
</evidence>
<proteinExistence type="predicted"/>
<dbReference type="Proteomes" id="UP000499080">
    <property type="component" value="Unassembled WGS sequence"/>
</dbReference>
<name>A0A4Y2N6S0_ARAVE</name>
<sequence>MDKSSKPGTPKRAVPGVEIQTTDSAAGGILCSSMRIRNKEIYFLGISKTTHVHGEGARGPLRNDRVRAGPMGLRVRKAPRF</sequence>
<keyword evidence="2" id="KW-1185">Reference proteome</keyword>
<evidence type="ECO:0000313" key="1">
    <source>
        <dbReference type="EMBL" id="GBN34603.1"/>
    </source>
</evidence>